<evidence type="ECO:0000313" key="3">
    <source>
        <dbReference type="Proteomes" id="UP000219050"/>
    </source>
</evidence>
<evidence type="ECO:0000256" key="1">
    <source>
        <dbReference type="SAM" id="MobiDB-lite"/>
    </source>
</evidence>
<protein>
    <recommendedName>
        <fullName evidence="4">Protein ImuA</fullName>
    </recommendedName>
</protein>
<dbReference type="Proteomes" id="UP000219050">
    <property type="component" value="Chromosome"/>
</dbReference>
<organism evidence="2 3">
    <name type="scientific">Pacificitalea manganoxidans</name>
    <dbReference type="NCBI Taxonomy" id="1411902"/>
    <lineage>
        <taxon>Bacteria</taxon>
        <taxon>Pseudomonadati</taxon>
        <taxon>Pseudomonadota</taxon>
        <taxon>Alphaproteobacteria</taxon>
        <taxon>Rhodobacterales</taxon>
        <taxon>Paracoccaceae</taxon>
        <taxon>Pacificitalea</taxon>
    </lineage>
</organism>
<evidence type="ECO:0008006" key="4">
    <source>
        <dbReference type="Google" id="ProtNLM"/>
    </source>
</evidence>
<feature type="compositionally biased region" description="Basic and acidic residues" evidence="1">
    <location>
        <begin position="221"/>
        <end position="241"/>
    </location>
</feature>
<keyword evidence="3" id="KW-1185">Reference proteome</keyword>
<evidence type="ECO:0000313" key="2">
    <source>
        <dbReference type="EMBL" id="ATI41381.1"/>
    </source>
</evidence>
<feature type="region of interest" description="Disordered" evidence="1">
    <location>
        <begin position="221"/>
        <end position="248"/>
    </location>
</feature>
<sequence>MESCMANDSSYGRVLSLPRRSLAPARGRALQHIAQAAALTDVHPAGGTDGAATGFVLSLLGARAEGPVLWVQDRASRRENGRVYLPGLRGFRRGHAILQITVSHPRDVLWAMEEGAACSALAAVVGEIHGAPAALSFTATQRLAIRAEASGVPVYLIRSGDPGGLSAARMRWRLASLPSGPHPHDTHASGALRWDADLFRARGHAPGRWVACYDPDAPRPADRFRLVPHADDGAVDPDRQPASDAAGS</sequence>
<dbReference type="KEGG" id="cmag:CBW24_04785"/>
<dbReference type="InterPro" id="IPR027417">
    <property type="entry name" value="P-loop_NTPase"/>
</dbReference>
<name>A0A291LXG3_9RHOB</name>
<proteinExistence type="predicted"/>
<dbReference type="SUPFAM" id="SSF52540">
    <property type="entry name" value="P-loop containing nucleoside triphosphate hydrolases"/>
    <property type="match status" value="1"/>
</dbReference>
<reference evidence="2 3" key="1">
    <citation type="submission" date="2017-05" db="EMBL/GenBank/DDBJ databases">
        <title>Comparative genomic and metabolic analysis of manganese-oxidizing mechanisms in Celeribater manganoxidans DY25T: its adaption to the environment of polymetallic nodule.</title>
        <authorList>
            <person name="Wang X."/>
        </authorList>
    </citation>
    <scope>NUCLEOTIDE SEQUENCE [LARGE SCALE GENOMIC DNA]</scope>
    <source>
        <strain evidence="2 3">DY25</strain>
    </source>
</reference>
<accession>A0A291LXG3</accession>
<dbReference type="OrthoDB" id="7202530at2"/>
<dbReference type="Gene3D" id="3.40.50.300">
    <property type="entry name" value="P-loop containing nucleotide triphosphate hydrolases"/>
    <property type="match status" value="1"/>
</dbReference>
<gene>
    <name evidence="2" type="ORF">CBW24_04785</name>
</gene>
<dbReference type="EMBL" id="CP021404">
    <property type="protein sequence ID" value="ATI41381.1"/>
    <property type="molecule type" value="Genomic_DNA"/>
</dbReference>
<dbReference type="AlphaFoldDB" id="A0A291LXG3"/>